<gene>
    <name evidence="1" type="ORF">NIES2135_38550</name>
</gene>
<organism evidence="1 2">
    <name type="scientific">Leptolyngbya boryana NIES-2135</name>
    <dbReference type="NCBI Taxonomy" id="1973484"/>
    <lineage>
        <taxon>Bacteria</taxon>
        <taxon>Bacillati</taxon>
        <taxon>Cyanobacteriota</taxon>
        <taxon>Cyanophyceae</taxon>
        <taxon>Leptolyngbyales</taxon>
        <taxon>Leptolyngbyaceae</taxon>
        <taxon>Leptolyngbya group</taxon>
        <taxon>Leptolyngbya</taxon>
    </lineage>
</organism>
<reference evidence="1 2" key="1">
    <citation type="submission" date="2017-06" db="EMBL/GenBank/DDBJ databases">
        <title>Genome sequencing of cyanobaciteial culture collection at National Institute for Environmental Studies (NIES).</title>
        <authorList>
            <person name="Hirose Y."/>
            <person name="Shimura Y."/>
            <person name="Fujisawa T."/>
            <person name="Nakamura Y."/>
            <person name="Kawachi M."/>
        </authorList>
    </citation>
    <scope>NUCLEOTIDE SEQUENCE [LARGE SCALE GENOMIC DNA]</scope>
    <source>
        <strain evidence="1 2">NIES-2135</strain>
    </source>
</reference>
<accession>A0A1Z4JJR9</accession>
<dbReference type="EMBL" id="AP018203">
    <property type="protein sequence ID" value="BAY56992.1"/>
    <property type="molecule type" value="Genomic_DNA"/>
</dbReference>
<evidence type="ECO:0000313" key="1">
    <source>
        <dbReference type="EMBL" id="BAY56992.1"/>
    </source>
</evidence>
<sequence length="97" mass="10768">MKTSQEVAVKLTIEDIRYARHIDLAALTGFGASDFAAWTKSRGLSERSLNVLAEQLGMEKTDLLKGLELRRQDAALARKVQERIKQLIATEPEKAAS</sequence>
<proteinExistence type="predicted"/>
<name>A0A1Z4JJR9_LEPBY</name>
<dbReference type="AlphaFoldDB" id="A0A1Z4JJR9"/>
<protein>
    <submittedName>
        <fullName evidence="1">Uncharacterized protein</fullName>
    </submittedName>
</protein>
<keyword evidence="2" id="KW-1185">Reference proteome</keyword>
<dbReference type="Proteomes" id="UP000217895">
    <property type="component" value="Chromosome"/>
</dbReference>
<evidence type="ECO:0000313" key="2">
    <source>
        <dbReference type="Proteomes" id="UP000217895"/>
    </source>
</evidence>